<reference evidence="1 2" key="1">
    <citation type="submission" date="2017-02" db="EMBL/GenBank/DDBJ databases">
        <title>The new phylogeny of genus Mycobacterium.</title>
        <authorList>
            <person name="Tortoli E."/>
            <person name="Trovato A."/>
            <person name="Cirillo D.M."/>
        </authorList>
    </citation>
    <scope>NUCLEOTIDE SEQUENCE [LARGE SCALE GENOMIC DNA]</scope>
    <source>
        <strain evidence="1 2">DSM 45145</strain>
    </source>
</reference>
<dbReference type="RefSeq" id="WP_139798117.1">
    <property type="nucleotide sequence ID" value="NZ_MVIC01000198.1"/>
</dbReference>
<protein>
    <submittedName>
        <fullName evidence="1">Uncharacterized protein</fullName>
    </submittedName>
</protein>
<evidence type="ECO:0000313" key="1">
    <source>
        <dbReference type="EMBL" id="ORB06870.1"/>
    </source>
</evidence>
<evidence type="ECO:0000313" key="2">
    <source>
        <dbReference type="Proteomes" id="UP000192374"/>
    </source>
</evidence>
<gene>
    <name evidence="1" type="ORF">BST37_23100</name>
</gene>
<accession>A0ABX3SY82</accession>
<sequence length="79" mass="9386">GNHGEDVKEYWWYLDGTPTHTWNTWRYHYPQAEYPYADLIATNAARSRLEPEYELVDTGVFDDGRYWVVTVDYAKDGLH</sequence>
<feature type="non-terminal residue" evidence="1">
    <location>
        <position position="1"/>
    </location>
</feature>
<dbReference type="Proteomes" id="UP000192374">
    <property type="component" value="Unassembled WGS sequence"/>
</dbReference>
<proteinExistence type="predicted"/>
<feature type="non-terminal residue" evidence="1">
    <location>
        <position position="79"/>
    </location>
</feature>
<comment type="caution">
    <text evidence="1">The sequence shown here is derived from an EMBL/GenBank/DDBJ whole genome shotgun (WGS) entry which is preliminary data.</text>
</comment>
<organism evidence="1 2">
    <name type="scientific">Mycobacterium noviomagense</name>
    <dbReference type="NCBI Taxonomy" id="459858"/>
    <lineage>
        <taxon>Bacteria</taxon>
        <taxon>Bacillati</taxon>
        <taxon>Actinomycetota</taxon>
        <taxon>Actinomycetes</taxon>
        <taxon>Mycobacteriales</taxon>
        <taxon>Mycobacteriaceae</taxon>
        <taxon>Mycobacterium</taxon>
    </lineage>
</organism>
<keyword evidence="2" id="KW-1185">Reference proteome</keyword>
<dbReference type="EMBL" id="MVIC01000198">
    <property type="protein sequence ID" value="ORB06870.1"/>
    <property type="molecule type" value="Genomic_DNA"/>
</dbReference>
<name>A0ABX3SY82_9MYCO</name>